<evidence type="ECO:0000256" key="1">
    <source>
        <dbReference type="SAM" id="SignalP"/>
    </source>
</evidence>
<keyword evidence="1" id="KW-0732">Signal</keyword>
<proteinExistence type="predicted"/>
<reference evidence="2" key="1">
    <citation type="submission" date="2023-03" db="EMBL/GenBank/DDBJ databases">
        <title>Massive genome expansion in bonnet fungi (Mycena s.s.) driven by repeated elements and novel gene families across ecological guilds.</title>
        <authorList>
            <consortium name="Lawrence Berkeley National Laboratory"/>
            <person name="Harder C.B."/>
            <person name="Miyauchi S."/>
            <person name="Viragh M."/>
            <person name="Kuo A."/>
            <person name="Thoen E."/>
            <person name="Andreopoulos B."/>
            <person name="Lu D."/>
            <person name="Skrede I."/>
            <person name="Drula E."/>
            <person name="Henrissat B."/>
            <person name="Morin E."/>
            <person name="Kohler A."/>
            <person name="Barry K."/>
            <person name="LaButti K."/>
            <person name="Morin E."/>
            <person name="Salamov A."/>
            <person name="Lipzen A."/>
            <person name="Mereny Z."/>
            <person name="Hegedus B."/>
            <person name="Baldrian P."/>
            <person name="Stursova M."/>
            <person name="Weitz H."/>
            <person name="Taylor A."/>
            <person name="Grigoriev I.V."/>
            <person name="Nagy L.G."/>
            <person name="Martin F."/>
            <person name="Kauserud H."/>
        </authorList>
    </citation>
    <scope>NUCLEOTIDE SEQUENCE</scope>
    <source>
        <strain evidence="2">CBHHK200</strain>
    </source>
</reference>
<evidence type="ECO:0000313" key="3">
    <source>
        <dbReference type="Proteomes" id="UP001218188"/>
    </source>
</evidence>
<feature type="chain" id="PRO_5042224397" evidence="1">
    <location>
        <begin position="23"/>
        <end position="96"/>
    </location>
</feature>
<name>A0AAD6SAF2_9AGAR</name>
<dbReference type="Proteomes" id="UP001218188">
    <property type="component" value="Unassembled WGS sequence"/>
</dbReference>
<feature type="signal peptide" evidence="1">
    <location>
        <begin position="1"/>
        <end position="22"/>
    </location>
</feature>
<sequence>MHAKFTSLTILLSVLLAPKAVGAVPEGIDCYKIVCPPTLCPLGQTAETLPGACCPTCVPCSGIFNCPLIPVCPSGTVAGTLPGECCPTACIPVSTY</sequence>
<gene>
    <name evidence="2" type="ORF">C8F04DRAFT_1132224</name>
</gene>
<dbReference type="AlphaFoldDB" id="A0AAD6SAF2"/>
<dbReference type="EMBL" id="JARJCM010000173">
    <property type="protein sequence ID" value="KAJ7024226.1"/>
    <property type="molecule type" value="Genomic_DNA"/>
</dbReference>
<evidence type="ECO:0000313" key="2">
    <source>
        <dbReference type="EMBL" id="KAJ7024226.1"/>
    </source>
</evidence>
<organism evidence="2 3">
    <name type="scientific">Mycena alexandri</name>
    <dbReference type="NCBI Taxonomy" id="1745969"/>
    <lineage>
        <taxon>Eukaryota</taxon>
        <taxon>Fungi</taxon>
        <taxon>Dikarya</taxon>
        <taxon>Basidiomycota</taxon>
        <taxon>Agaricomycotina</taxon>
        <taxon>Agaricomycetes</taxon>
        <taxon>Agaricomycetidae</taxon>
        <taxon>Agaricales</taxon>
        <taxon>Marasmiineae</taxon>
        <taxon>Mycenaceae</taxon>
        <taxon>Mycena</taxon>
    </lineage>
</organism>
<protein>
    <submittedName>
        <fullName evidence="2">Uncharacterized protein</fullName>
    </submittedName>
</protein>
<accession>A0AAD6SAF2</accession>
<keyword evidence="3" id="KW-1185">Reference proteome</keyword>
<comment type="caution">
    <text evidence="2">The sequence shown here is derived from an EMBL/GenBank/DDBJ whole genome shotgun (WGS) entry which is preliminary data.</text>
</comment>